<evidence type="ECO:0000313" key="2">
    <source>
        <dbReference type="Proteomes" id="UP000009328"/>
    </source>
</evidence>
<accession>K0KS43</accession>
<proteinExistence type="predicted"/>
<protein>
    <submittedName>
        <fullName evidence="1">Uncharacterized protein</fullName>
    </submittedName>
</protein>
<organism evidence="1 2">
    <name type="scientific">Wickerhamomyces ciferrii (strain ATCC 14091 / BCRC 22168 / CBS 111 / JCM 3599 / NBRC 0793 / NRRL Y-1031 F-60-10)</name>
    <name type="common">Yeast</name>
    <name type="synonym">Pichia ciferrii</name>
    <dbReference type="NCBI Taxonomy" id="1206466"/>
    <lineage>
        <taxon>Eukaryota</taxon>
        <taxon>Fungi</taxon>
        <taxon>Dikarya</taxon>
        <taxon>Ascomycota</taxon>
        <taxon>Saccharomycotina</taxon>
        <taxon>Saccharomycetes</taxon>
        <taxon>Phaffomycetales</taxon>
        <taxon>Wickerhamomycetaceae</taxon>
        <taxon>Wickerhamomyces</taxon>
    </lineage>
</organism>
<dbReference type="InParanoid" id="K0KS43"/>
<name>K0KS43_WICCF</name>
<dbReference type="HOGENOM" id="CLU_077213_0_0_1"/>
<sequence length="319" mass="37088">MTIAPKGSVSNQERERVQLLMEKSIQKGREKLCSLTNDELVGTVCLVDCEKKSEFGGFLYSIQSSIFKAATFDPRTSFDFKKDEVFDIIEPKNVGYKRITLKLKVKDYPTLKNKQDVEDIRSFLKSSDSIVEIYIKEQLDISQVLDYLNKFGAPESDAQIGEEIAKVNRQRLPLFFLRYEWLRSIWFSLENPITLLKFYSNSLKDVKIDHFRLCFKAVQKQQSKFINYIGSENPDHNSIYFFTPDKTNDADDKNNENREQDKLSAAEIIENNDFIFQNTNLEYPRMFASTRDIYSVYDLSCSNNSLPTKDPNDQVPNRT</sequence>
<comment type="caution">
    <text evidence="1">The sequence shown here is derived from an EMBL/GenBank/DDBJ whole genome shotgun (WGS) entry which is preliminary data.</text>
</comment>
<dbReference type="Proteomes" id="UP000009328">
    <property type="component" value="Unassembled WGS sequence"/>
</dbReference>
<dbReference type="EMBL" id="CAIF01000109">
    <property type="protein sequence ID" value="CCH44154.1"/>
    <property type="molecule type" value="Genomic_DNA"/>
</dbReference>
<reference evidence="1 2" key="1">
    <citation type="journal article" date="2012" name="Eukaryot. Cell">
        <title>Draft genome sequence of Wickerhamomyces ciferrii NRRL Y-1031 F-60-10.</title>
        <authorList>
            <person name="Schneider J."/>
            <person name="Andrea H."/>
            <person name="Blom J."/>
            <person name="Jaenicke S."/>
            <person name="Ruckert C."/>
            <person name="Schorsch C."/>
            <person name="Szczepanowski R."/>
            <person name="Farwick M."/>
            <person name="Goesmann A."/>
            <person name="Puhler A."/>
            <person name="Schaffer S."/>
            <person name="Tauch A."/>
            <person name="Kohler T."/>
            <person name="Brinkrolf K."/>
        </authorList>
    </citation>
    <scope>NUCLEOTIDE SEQUENCE [LARGE SCALE GENOMIC DNA]</scope>
    <source>
        <strain evidence="2">ATCC 14091 / BCRC 22168 / CBS 111 / JCM 3599 / NBRC 0793 / NRRL Y-1031 F-60-10</strain>
    </source>
</reference>
<evidence type="ECO:0000313" key="1">
    <source>
        <dbReference type="EMBL" id="CCH44154.1"/>
    </source>
</evidence>
<gene>
    <name evidence="1" type="ORF">BN7_3712</name>
</gene>
<dbReference type="AlphaFoldDB" id="K0KS43"/>
<keyword evidence="2" id="KW-1185">Reference proteome</keyword>